<dbReference type="InterPro" id="IPR011011">
    <property type="entry name" value="Znf_FYVE_PHD"/>
</dbReference>
<name>A0AAW1NYN5_9CHLO</name>
<keyword evidence="6" id="KW-1185">Reference proteome</keyword>
<evidence type="ECO:0000313" key="6">
    <source>
        <dbReference type="Proteomes" id="UP001465755"/>
    </source>
</evidence>
<evidence type="ECO:0000259" key="4">
    <source>
        <dbReference type="Pfam" id="PF23004"/>
    </source>
</evidence>
<proteinExistence type="predicted"/>
<evidence type="ECO:0000313" key="5">
    <source>
        <dbReference type="EMBL" id="KAK9802908.1"/>
    </source>
</evidence>
<evidence type="ECO:0000256" key="2">
    <source>
        <dbReference type="ARBA" id="ARBA00022771"/>
    </source>
</evidence>
<dbReference type="AlphaFoldDB" id="A0AAW1NYN5"/>
<keyword evidence="2" id="KW-0863">Zinc-finger</keyword>
<dbReference type="Pfam" id="PF23004">
    <property type="entry name" value="PHDvar_NSD"/>
    <property type="match status" value="1"/>
</dbReference>
<dbReference type="GO" id="GO:0006338">
    <property type="term" value="P:chromatin remodeling"/>
    <property type="evidence" value="ECO:0007669"/>
    <property type="project" value="UniProtKB-ARBA"/>
</dbReference>
<dbReference type="EMBL" id="JALJOQ010000065">
    <property type="protein sequence ID" value="KAK9802908.1"/>
    <property type="molecule type" value="Genomic_DNA"/>
</dbReference>
<dbReference type="InterPro" id="IPR013083">
    <property type="entry name" value="Znf_RING/FYVE/PHD"/>
</dbReference>
<sequence length="122" mass="13222">MPAARAPAWTCVGSCRRSFHSGCKAPMPSRHVASAPLCSECGTSQHSCQQCGDPSALGRPLIKCSMRQCGRHYHLVCGTSGDSVAMVQCIRCPVGYHARCRPVSAVRHLSKKFIVCPRHDSR</sequence>
<accession>A0AAW1NYN5</accession>
<keyword evidence="1" id="KW-0677">Repeat</keyword>
<dbReference type="Gene3D" id="3.30.40.10">
    <property type="entry name" value="Zinc/RING finger domain, C3HC4 (zinc finger)"/>
    <property type="match status" value="1"/>
</dbReference>
<feature type="domain" description="Histone-lysine N-methyltransferase NSD-like variant PHD zinc finger" evidence="4">
    <location>
        <begin position="76"/>
        <end position="120"/>
    </location>
</feature>
<keyword evidence="3" id="KW-0862">Zinc</keyword>
<keyword evidence="2" id="KW-0479">Metal-binding</keyword>
<comment type="caution">
    <text evidence="5">The sequence shown here is derived from an EMBL/GenBank/DDBJ whole genome shotgun (WGS) entry which is preliminary data.</text>
</comment>
<gene>
    <name evidence="5" type="ORF">WJX73_005303</name>
</gene>
<organism evidence="5 6">
    <name type="scientific">Symbiochloris irregularis</name>
    <dbReference type="NCBI Taxonomy" id="706552"/>
    <lineage>
        <taxon>Eukaryota</taxon>
        <taxon>Viridiplantae</taxon>
        <taxon>Chlorophyta</taxon>
        <taxon>core chlorophytes</taxon>
        <taxon>Trebouxiophyceae</taxon>
        <taxon>Trebouxiales</taxon>
        <taxon>Trebouxiaceae</taxon>
        <taxon>Symbiochloris</taxon>
    </lineage>
</organism>
<evidence type="ECO:0000256" key="3">
    <source>
        <dbReference type="ARBA" id="ARBA00022833"/>
    </source>
</evidence>
<dbReference type="GO" id="GO:0008270">
    <property type="term" value="F:zinc ion binding"/>
    <property type="evidence" value="ECO:0007669"/>
    <property type="project" value="UniProtKB-KW"/>
</dbReference>
<evidence type="ECO:0000256" key="1">
    <source>
        <dbReference type="ARBA" id="ARBA00022737"/>
    </source>
</evidence>
<protein>
    <recommendedName>
        <fullName evidence="4">Histone-lysine N-methyltransferase NSD-like variant PHD zinc finger domain-containing protein</fullName>
    </recommendedName>
</protein>
<dbReference type="Proteomes" id="UP001465755">
    <property type="component" value="Unassembled WGS sequence"/>
</dbReference>
<reference evidence="5 6" key="1">
    <citation type="journal article" date="2024" name="Nat. Commun.">
        <title>Phylogenomics reveals the evolutionary origins of lichenization in chlorophyte algae.</title>
        <authorList>
            <person name="Puginier C."/>
            <person name="Libourel C."/>
            <person name="Otte J."/>
            <person name="Skaloud P."/>
            <person name="Haon M."/>
            <person name="Grisel S."/>
            <person name="Petersen M."/>
            <person name="Berrin J.G."/>
            <person name="Delaux P.M."/>
            <person name="Dal Grande F."/>
            <person name="Keller J."/>
        </authorList>
    </citation>
    <scope>NUCLEOTIDE SEQUENCE [LARGE SCALE GENOMIC DNA]</scope>
    <source>
        <strain evidence="5 6">SAG 2036</strain>
    </source>
</reference>
<dbReference type="InterPro" id="IPR055197">
    <property type="entry name" value="PHDvar_NSD"/>
</dbReference>
<dbReference type="SUPFAM" id="SSF57903">
    <property type="entry name" value="FYVE/PHD zinc finger"/>
    <property type="match status" value="1"/>
</dbReference>